<gene>
    <name evidence="1" type="ORF">Vadar_004053</name>
</gene>
<sequence length="381" mass="43570">MKMLSSSSSTSTSTAGCLPATLRRILCFNSLLTHPHTNQIKDISLNSAELDKLGCLETEEKTEEDTAAYPGIVARLMGLELPPRIGFPNTGTKPRSRSMDYDSSRESEVIQGQHRRAKTSLSYHEMPTFFEQDEFFVLSFENLGKNNEFRMKSRTLKRRKAGKCRRRECERRERVSGEEDKENQESNTRMTINHKISRTAGEAVEQLEFMNKEESDGGKQRKEEDAVEEEKGETECNSSPVSVLDFCESIFHPMEPISEEDESCKGSNSRRKLSTELENHEHSSPPCEPSSSTSDNPTRKMIHGKCYRSRGKGCPREINVKTWREICKIVEAEMIESNWVTRALWKVEDSRDIGAEWELQILQELLNEVVDQLVETSPEIF</sequence>
<evidence type="ECO:0000313" key="1">
    <source>
        <dbReference type="EMBL" id="KAH7862378.1"/>
    </source>
</evidence>
<comment type="caution">
    <text evidence="1">The sequence shown here is derived from an EMBL/GenBank/DDBJ whole genome shotgun (WGS) entry which is preliminary data.</text>
</comment>
<dbReference type="EMBL" id="CM037162">
    <property type="protein sequence ID" value="KAH7862378.1"/>
    <property type="molecule type" value="Genomic_DNA"/>
</dbReference>
<dbReference type="Proteomes" id="UP000828048">
    <property type="component" value="Chromosome 12"/>
</dbReference>
<keyword evidence="2" id="KW-1185">Reference proteome</keyword>
<protein>
    <submittedName>
        <fullName evidence="1">Uncharacterized protein</fullName>
    </submittedName>
</protein>
<name>A0ACB7Z9E9_9ERIC</name>
<reference evidence="1 2" key="1">
    <citation type="journal article" date="2021" name="Hortic Res">
        <title>High-quality reference genome and annotation aids understanding of berry development for evergreen blueberry (Vaccinium darrowii).</title>
        <authorList>
            <person name="Yu J."/>
            <person name="Hulse-Kemp A.M."/>
            <person name="Babiker E."/>
            <person name="Staton M."/>
        </authorList>
    </citation>
    <scope>NUCLEOTIDE SEQUENCE [LARGE SCALE GENOMIC DNA]</scope>
    <source>
        <strain evidence="2">cv. NJ 8807/NJ 8810</strain>
        <tissue evidence="1">Young leaf</tissue>
    </source>
</reference>
<accession>A0ACB7Z9E9</accession>
<organism evidence="1 2">
    <name type="scientific">Vaccinium darrowii</name>
    <dbReference type="NCBI Taxonomy" id="229202"/>
    <lineage>
        <taxon>Eukaryota</taxon>
        <taxon>Viridiplantae</taxon>
        <taxon>Streptophyta</taxon>
        <taxon>Embryophyta</taxon>
        <taxon>Tracheophyta</taxon>
        <taxon>Spermatophyta</taxon>
        <taxon>Magnoliopsida</taxon>
        <taxon>eudicotyledons</taxon>
        <taxon>Gunneridae</taxon>
        <taxon>Pentapetalae</taxon>
        <taxon>asterids</taxon>
        <taxon>Ericales</taxon>
        <taxon>Ericaceae</taxon>
        <taxon>Vaccinioideae</taxon>
        <taxon>Vaccinieae</taxon>
        <taxon>Vaccinium</taxon>
    </lineage>
</organism>
<proteinExistence type="predicted"/>
<evidence type="ECO:0000313" key="2">
    <source>
        <dbReference type="Proteomes" id="UP000828048"/>
    </source>
</evidence>